<comment type="function">
    <text evidence="1">Catalyzes the phosphorylation of riboflavin to FMN followed by the adenylation of FMN to FAD.</text>
</comment>
<dbReference type="GO" id="GO:0003919">
    <property type="term" value="F:FMN adenylyltransferase activity"/>
    <property type="evidence" value="ECO:0007669"/>
    <property type="project" value="UniProtKB-UniRule"/>
</dbReference>
<dbReference type="Gene3D" id="2.40.30.30">
    <property type="entry name" value="Riboflavin kinase-like"/>
    <property type="match status" value="1"/>
</dbReference>
<keyword evidence="9 15" id="KW-0418">Kinase</keyword>
<keyword evidence="5 15" id="KW-0288">FMN</keyword>
<dbReference type="Gene3D" id="3.40.50.620">
    <property type="entry name" value="HUPs"/>
    <property type="match status" value="1"/>
</dbReference>
<dbReference type="AlphaFoldDB" id="A0A9D9E4A1"/>
<dbReference type="Pfam" id="PF06574">
    <property type="entry name" value="FAD_syn"/>
    <property type="match status" value="1"/>
</dbReference>
<name>A0A9D9E4A1_9BACT</name>
<keyword evidence="4 15" id="KW-0285">Flavoprotein</keyword>
<dbReference type="SUPFAM" id="SSF82114">
    <property type="entry name" value="Riboflavin kinase-like"/>
    <property type="match status" value="1"/>
</dbReference>
<evidence type="ECO:0000256" key="13">
    <source>
        <dbReference type="ARBA" id="ARBA00047880"/>
    </source>
</evidence>
<evidence type="ECO:0000256" key="2">
    <source>
        <dbReference type="ARBA" id="ARBA00004726"/>
    </source>
</evidence>
<dbReference type="GO" id="GO:0006747">
    <property type="term" value="P:FAD biosynthetic process"/>
    <property type="evidence" value="ECO:0007669"/>
    <property type="project" value="UniProtKB-UniRule"/>
</dbReference>
<dbReference type="PIRSF" id="PIRSF004491">
    <property type="entry name" value="FAD_Synth"/>
    <property type="match status" value="1"/>
</dbReference>
<dbReference type="GO" id="GO:0009398">
    <property type="term" value="P:FMN biosynthetic process"/>
    <property type="evidence" value="ECO:0007669"/>
    <property type="project" value="UniProtKB-UniRule"/>
</dbReference>
<dbReference type="EC" id="2.7.1.26" evidence="15"/>
<dbReference type="PANTHER" id="PTHR22749">
    <property type="entry name" value="RIBOFLAVIN KINASE/FMN ADENYLYLTRANSFERASE"/>
    <property type="match status" value="1"/>
</dbReference>
<evidence type="ECO:0000256" key="16">
    <source>
        <dbReference type="SAM" id="Coils"/>
    </source>
</evidence>
<keyword evidence="12" id="KW-0511">Multifunctional enzyme</keyword>
<dbReference type="Pfam" id="PF01687">
    <property type="entry name" value="Flavokinase"/>
    <property type="match status" value="1"/>
</dbReference>
<dbReference type="InterPro" id="IPR014729">
    <property type="entry name" value="Rossmann-like_a/b/a_fold"/>
</dbReference>
<feature type="coiled-coil region" evidence="16">
    <location>
        <begin position="277"/>
        <end position="307"/>
    </location>
</feature>
<dbReference type="SMART" id="SM00904">
    <property type="entry name" value="Flavokinase"/>
    <property type="match status" value="1"/>
</dbReference>
<proteinExistence type="inferred from homology"/>
<evidence type="ECO:0000256" key="8">
    <source>
        <dbReference type="ARBA" id="ARBA00022741"/>
    </source>
</evidence>
<keyword evidence="11 15" id="KW-0067">ATP-binding</keyword>
<evidence type="ECO:0000256" key="9">
    <source>
        <dbReference type="ARBA" id="ARBA00022777"/>
    </source>
</evidence>
<organism evidence="18 19">
    <name type="scientific">Candidatus Caccoplasma merdipullorum</name>
    <dbReference type="NCBI Taxonomy" id="2840718"/>
    <lineage>
        <taxon>Bacteria</taxon>
        <taxon>Pseudomonadati</taxon>
        <taxon>Bacteroidota</taxon>
        <taxon>Bacteroidia</taxon>
        <taxon>Bacteroidales</taxon>
        <taxon>Bacteroidaceae</taxon>
        <taxon>Bacteroidaceae incertae sedis</taxon>
        <taxon>Candidatus Caccoplasma</taxon>
    </lineage>
</organism>
<dbReference type="SUPFAM" id="SSF52374">
    <property type="entry name" value="Nucleotidylyl transferase"/>
    <property type="match status" value="1"/>
</dbReference>
<dbReference type="InterPro" id="IPR023465">
    <property type="entry name" value="Riboflavin_kinase_dom_sf"/>
</dbReference>
<evidence type="ECO:0000256" key="11">
    <source>
        <dbReference type="ARBA" id="ARBA00022840"/>
    </source>
</evidence>
<dbReference type="NCBIfam" id="TIGR00083">
    <property type="entry name" value="ribF"/>
    <property type="match status" value="1"/>
</dbReference>
<evidence type="ECO:0000256" key="5">
    <source>
        <dbReference type="ARBA" id="ARBA00022643"/>
    </source>
</evidence>
<evidence type="ECO:0000256" key="7">
    <source>
        <dbReference type="ARBA" id="ARBA00022695"/>
    </source>
</evidence>
<evidence type="ECO:0000256" key="14">
    <source>
        <dbReference type="ARBA" id="ARBA00049494"/>
    </source>
</evidence>
<dbReference type="Proteomes" id="UP000823636">
    <property type="component" value="Unassembled WGS sequence"/>
</dbReference>
<reference evidence="18" key="1">
    <citation type="submission" date="2020-10" db="EMBL/GenBank/DDBJ databases">
        <authorList>
            <person name="Gilroy R."/>
        </authorList>
    </citation>
    <scope>NUCLEOTIDE SEQUENCE</scope>
    <source>
        <strain evidence="18">G3-4614</strain>
    </source>
</reference>
<reference evidence="18" key="2">
    <citation type="journal article" date="2021" name="PeerJ">
        <title>Extensive microbial diversity within the chicken gut microbiome revealed by metagenomics and culture.</title>
        <authorList>
            <person name="Gilroy R."/>
            <person name="Ravi A."/>
            <person name="Getino M."/>
            <person name="Pursley I."/>
            <person name="Horton D.L."/>
            <person name="Alikhan N.F."/>
            <person name="Baker D."/>
            <person name="Gharbi K."/>
            <person name="Hall N."/>
            <person name="Watson M."/>
            <person name="Adriaenssens E.M."/>
            <person name="Foster-Nyarko E."/>
            <person name="Jarju S."/>
            <person name="Secka A."/>
            <person name="Antonio M."/>
            <person name="Oren A."/>
            <person name="Chaudhuri R.R."/>
            <person name="La Ragione R."/>
            <person name="Hildebrand F."/>
            <person name="Pallen M.J."/>
        </authorList>
    </citation>
    <scope>NUCLEOTIDE SEQUENCE</scope>
    <source>
        <strain evidence="18">G3-4614</strain>
    </source>
</reference>
<dbReference type="GO" id="GO:0008531">
    <property type="term" value="F:riboflavin kinase activity"/>
    <property type="evidence" value="ECO:0007669"/>
    <property type="project" value="UniProtKB-UniRule"/>
</dbReference>
<keyword evidence="16" id="KW-0175">Coiled coil</keyword>
<dbReference type="FunFam" id="3.40.50.620:FF:000021">
    <property type="entry name" value="Riboflavin biosynthesis protein"/>
    <property type="match status" value="1"/>
</dbReference>
<dbReference type="EMBL" id="JADIMW010000083">
    <property type="protein sequence ID" value="MBO8438843.1"/>
    <property type="molecule type" value="Genomic_DNA"/>
</dbReference>
<comment type="caution">
    <text evidence="18">The sequence shown here is derived from an EMBL/GenBank/DDBJ whole genome shotgun (WGS) entry which is preliminary data.</text>
</comment>
<comment type="similarity">
    <text evidence="15">Belongs to the ribF family.</text>
</comment>
<comment type="pathway">
    <text evidence="3 15">Cofactor biosynthesis; FMN biosynthesis; FMN from riboflavin (ATP route): step 1/1.</text>
</comment>
<dbReference type="GO" id="GO:0009231">
    <property type="term" value="P:riboflavin biosynthetic process"/>
    <property type="evidence" value="ECO:0007669"/>
    <property type="project" value="InterPro"/>
</dbReference>
<dbReference type="EC" id="2.7.7.2" evidence="15"/>
<protein>
    <recommendedName>
        <fullName evidence="15">Riboflavin biosynthesis protein</fullName>
    </recommendedName>
    <domain>
        <recommendedName>
            <fullName evidence="15">Riboflavin kinase</fullName>
            <ecNumber evidence="15">2.7.1.26</ecNumber>
        </recommendedName>
        <alternativeName>
            <fullName evidence="15">Flavokinase</fullName>
        </alternativeName>
    </domain>
    <domain>
        <recommendedName>
            <fullName evidence="15">FMN adenylyltransferase</fullName>
            <ecNumber evidence="15">2.7.7.2</ecNumber>
        </recommendedName>
        <alternativeName>
            <fullName evidence="15">FAD pyrophosphorylase</fullName>
        </alternativeName>
        <alternativeName>
            <fullName evidence="15">FAD synthase</fullName>
        </alternativeName>
    </domain>
</protein>
<dbReference type="InterPro" id="IPR015864">
    <property type="entry name" value="FAD_synthase"/>
</dbReference>
<keyword evidence="6 15" id="KW-0808">Transferase</keyword>
<keyword evidence="10 15" id="KW-0274">FAD</keyword>
<evidence type="ECO:0000256" key="3">
    <source>
        <dbReference type="ARBA" id="ARBA00005201"/>
    </source>
</evidence>
<sequence>MKTLFAPLSGLPGIVAGIGFFDGVHTGHRALIEAIKNKARQKECASAVVTFRRHPREVLSSDYRPVLINTFEERIQLLSQTGIDYTIVLDFDTKMSEMTSRDFMIYLRDHYNLKSLYIGYDHRFGHNRSEGFDDYLRHGKEVGVEIYNSAAEYLGHMPISSSAVRRFLLEGDVEHASQMLSYDYFLSGKVVAGYGIGRKIGFRTANIEVEDVHKLIPGNGVYAVYVTLPDKTPKKGMLNIGNRPTVHNSTERFVEVHIFDYEGDLYDKTITISFVHYIRDERKMADVETLKKQLEKDKEKALSLLKQ</sequence>
<keyword evidence="7 15" id="KW-0548">Nucleotidyltransferase</keyword>
<comment type="catalytic activity">
    <reaction evidence="13 15">
        <text>riboflavin + ATP = FMN + ADP + H(+)</text>
        <dbReference type="Rhea" id="RHEA:14357"/>
        <dbReference type="ChEBI" id="CHEBI:15378"/>
        <dbReference type="ChEBI" id="CHEBI:30616"/>
        <dbReference type="ChEBI" id="CHEBI:57986"/>
        <dbReference type="ChEBI" id="CHEBI:58210"/>
        <dbReference type="ChEBI" id="CHEBI:456216"/>
        <dbReference type="EC" id="2.7.1.26"/>
    </reaction>
</comment>
<evidence type="ECO:0000256" key="1">
    <source>
        <dbReference type="ARBA" id="ARBA00002121"/>
    </source>
</evidence>
<gene>
    <name evidence="18" type="ORF">IAC54_08135</name>
</gene>
<comment type="pathway">
    <text evidence="2 15">Cofactor biosynthesis; FAD biosynthesis; FAD from FMN: step 1/1.</text>
</comment>
<evidence type="ECO:0000259" key="17">
    <source>
        <dbReference type="SMART" id="SM00904"/>
    </source>
</evidence>
<dbReference type="CDD" id="cd02064">
    <property type="entry name" value="FAD_synthetase_N"/>
    <property type="match status" value="1"/>
</dbReference>
<evidence type="ECO:0000256" key="15">
    <source>
        <dbReference type="PIRNR" id="PIRNR004491"/>
    </source>
</evidence>
<comment type="catalytic activity">
    <reaction evidence="14 15">
        <text>FMN + ATP + H(+) = FAD + diphosphate</text>
        <dbReference type="Rhea" id="RHEA:17237"/>
        <dbReference type="ChEBI" id="CHEBI:15378"/>
        <dbReference type="ChEBI" id="CHEBI:30616"/>
        <dbReference type="ChEBI" id="CHEBI:33019"/>
        <dbReference type="ChEBI" id="CHEBI:57692"/>
        <dbReference type="ChEBI" id="CHEBI:58210"/>
        <dbReference type="EC" id="2.7.7.2"/>
    </reaction>
</comment>
<accession>A0A9D9E4A1</accession>
<dbReference type="InterPro" id="IPR023468">
    <property type="entry name" value="Riboflavin_kinase"/>
</dbReference>
<dbReference type="NCBIfam" id="NF004162">
    <property type="entry name" value="PRK05627.1-5"/>
    <property type="match status" value="1"/>
</dbReference>
<dbReference type="InterPro" id="IPR015865">
    <property type="entry name" value="Riboflavin_kinase_bac/euk"/>
</dbReference>
<evidence type="ECO:0000256" key="4">
    <source>
        <dbReference type="ARBA" id="ARBA00022630"/>
    </source>
</evidence>
<evidence type="ECO:0000313" key="19">
    <source>
        <dbReference type="Proteomes" id="UP000823636"/>
    </source>
</evidence>
<evidence type="ECO:0000256" key="12">
    <source>
        <dbReference type="ARBA" id="ARBA00023268"/>
    </source>
</evidence>
<feature type="domain" description="Riboflavin kinase" evidence="17">
    <location>
        <begin position="179"/>
        <end position="306"/>
    </location>
</feature>
<dbReference type="InterPro" id="IPR002606">
    <property type="entry name" value="Riboflavin_kinase_bac"/>
</dbReference>
<dbReference type="GO" id="GO:0005524">
    <property type="term" value="F:ATP binding"/>
    <property type="evidence" value="ECO:0007669"/>
    <property type="project" value="UniProtKB-UniRule"/>
</dbReference>
<evidence type="ECO:0000256" key="6">
    <source>
        <dbReference type="ARBA" id="ARBA00022679"/>
    </source>
</evidence>
<evidence type="ECO:0000256" key="10">
    <source>
        <dbReference type="ARBA" id="ARBA00022827"/>
    </source>
</evidence>
<keyword evidence="8 15" id="KW-0547">Nucleotide-binding</keyword>
<evidence type="ECO:0000313" key="18">
    <source>
        <dbReference type="EMBL" id="MBO8438843.1"/>
    </source>
</evidence>
<dbReference type="PANTHER" id="PTHR22749:SF6">
    <property type="entry name" value="RIBOFLAVIN KINASE"/>
    <property type="match status" value="1"/>
</dbReference>